<sequence length="147" mass="15967">MNIKILFSNFCTVWLVLFVAYSFTACKKDADPAPAPDLATQTAGLYTYSELAYSTKTVSADHTNLKGTITVTRQTETTVSLDVKIQVKSDGSDFMVVSVDNVELMETSSGAIALHYEGEHVGMVKGNTVKIEGVDDEQVKFTITATK</sequence>
<keyword evidence="3" id="KW-1185">Reference proteome</keyword>
<name>A0A5N1J0X0_9BACT</name>
<organism evidence="2 3">
    <name type="scientific">Larkinella humicola</name>
    <dbReference type="NCBI Taxonomy" id="2607654"/>
    <lineage>
        <taxon>Bacteria</taxon>
        <taxon>Pseudomonadati</taxon>
        <taxon>Bacteroidota</taxon>
        <taxon>Cytophagia</taxon>
        <taxon>Cytophagales</taxon>
        <taxon>Spirosomataceae</taxon>
        <taxon>Larkinella</taxon>
    </lineage>
</organism>
<evidence type="ECO:0000313" key="3">
    <source>
        <dbReference type="Proteomes" id="UP000326344"/>
    </source>
</evidence>
<evidence type="ECO:0008006" key="4">
    <source>
        <dbReference type="Google" id="ProtNLM"/>
    </source>
</evidence>
<keyword evidence="1" id="KW-0732">Signal</keyword>
<protein>
    <recommendedName>
        <fullName evidence="4">Lipocalin-like protein</fullName>
    </recommendedName>
</protein>
<evidence type="ECO:0000256" key="1">
    <source>
        <dbReference type="SAM" id="SignalP"/>
    </source>
</evidence>
<feature type="chain" id="PRO_5024976571" description="Lipocalin-like protein" evidence="1">
    <location>
        <begin position="28"/>
        <end position="147"/>
    </location>
</feature>
<feature type="signal peptide" evidence="1">
    <location>
        <begin position="1"/>
        <end position="27"/>
    </location>
</feature>
<dbReference type="AlphaFoldDB" id="A0A5N1J0X0"/>
<reference evidence="2 3" key="1">
    <citation type="submission" date="2019-09" db="EMBL/GenBank/DDBJ databases">
        <title>Genome Sequence of Larkinella sp MA1.</title>
        <authorList>
            <person name="Srinivasan S."/>
        </authorList>
    </citation>
    <scope>NUCLEOTIDE SEQUENCE [LARGE SCALE GENOMIC DNA]</scope>
    <source>
        <strain evidence="2 3">MA1</strain>
    </source>
</reference>
<dbReference type="RefSeq" id="WP_150881735.1">
    <property type="nucleotide sequence ID" value="NZ_VTWS01000018.1"/>
</dbReference>
<gene>
    <name evidence="2" type="ORF">F0P93_31270</name>
</gene>
<comment type="caution">
    <text evidence="2">The sequence shown here is derived from an EMBL/GenBank/DDBJ whole genome shotgun (WGS) entry which is preliminary data.</text>
</comment>
<proteinExistence type="predicted"/>
<accession>A0A5N1J0X0</accession>
<evidence type="ECO:0000313" key="2">
    <source>
        <dbReference type="EMBL" id="KAA9340355.1"/>
    </source>
</evidence>
<dbReference type="PROSITE" id="PS51257">
    <property type="entry name" value="PROKAR_LIPOPROTEIN"/>
    <property type="match status" value="1"/>
</dbReference>
<dbReference type="Proteomes" id="UP000326344">
    <property type="component" value="Unassembled WGS sequence"/>
</dbReference>
<dbReference type="EMBL" id="VTWS01000018">
    <property type="protein sequence ID" value="KAA9340355.1"/>
    <property type="molecule type" value="Genomic_DNA"/>
</dbReference>